<dbReference type="AlphaFoldDB" id="A0A9D1JAU5"/>
<proteinExistence type="predicted"/>
<dbReference type="PANTHER" id="PTHR30383:SF5">
    <property type="entry name" value="SGNH HYDROLASE-TYPE ESTERASE DOMAIN-CONTAINING PROTEIN"/>
    <property type="match status" value="1"/>
</dbReference>
<reference evidence="2" key="1">
    <citation type="submission" date="2020-10" db="EMBL/GenBank/DDBJ databases">
        <authorList>
            <person name="Gilroy R."/>
        </authorList>
    </citation>
    <scope>NUCLEOTIDE SEQUENCE</scope>
    <source>
        <strain evidence="2">ChiSjej5B23-6657</strain>
    </source>
</reference>
<dbReference type="Pfam" id="PF13472">
    <property type="entry name" value="Lipase_GDSL_2"/>
    <property type="match status" value="1"/>
</dbReference>
<accession>A0A9D1JAU5</accession>
<dbReference type="Proteomes" id="UP000823912">
    <property type="component" value="Unassembled WGS sequence"/>
</dbReference>
<sequence>MRTGERIIQGEDVTLAFLGDSVTEGCFEFTNGYKDTVRKPELVYHALLKNYIRETYHRDVKILNAGVSGNFSGDGRKRLQRDVIDHRPDFCCVMFGTNDVTNSKRRHADRYLKEYEDNMRAIGQELLGAGIDTVFMTPGMLCTRKVPGFRWFWGYVHSVFCDIQNSGRMDRYVEAEKKVARELHIPVADAYAVWKQMASEGVDTTAMLANGMNHPTPEAHHIFLDVLTKVIFDEGGDR</sequence>
<evidence type="ECO:0000259" key="1">
    <source>
        <dbReference type="Pfam" id="PF13472"/>
    </source>
</evidence>
<gene>
    <name evidence="2" type="ORF">IAA55_05250</name>
</gene>
<feature type="domain" description="SGNH hydrolase-type esterase" evidence="1">
    <location>
        <begin position="17"/>
        <end position="221"/>
    </location>
</feature>
<dbReference type="InterPro" id="IPR036514">
    <property type="entry name" value="SGNH_hydro_sf"/>
</dbReference>
<evidence type="ECO:0000313" key="2">
    <source>
        <dbReference type="EMBL" id="HIR70668.1"/>
    </source>
</evidence>
<dbReference type="PANTHER" id="PTHR30383">
    <property type="entry name" value="THIOESTERASE 1/PROTEASE 1/LYSOPHOSPHOLIPASE L1"/>
    <property type="match status" value="1"/>
</dbReference>
<comment type="caution">
    <text evidence="2">The sequence shown here is derived from an EMBL/GenBank/DDBJ whole genome shotgun (WGS) entry which is preliminary data.</text>
</comment>
<dbReference type="GO" id="GO:0004622">
    <property type="term" value="F:phosphatidylcholine lysophospholipase activity"/>
    <property type="evidence" value="ECO:0007669"/>
    <property type="project" value="TreeGrafter"/>
</dbReference>
<protein>
    <recommendedName>
        <fullName evidence="1">SGNH hydrolase-type esterase domain-containing protein</fullName>
    </recommendedName>
</protein>
<reference evidence="2" key="2">
    <citation type="journal article" date="2021" name="PeerJ">
        <title>Extensive microbial diversity within the chicken gut microbiome revealed by metagenomics and culture.</title>
        <authorList>
            <person name="Gilroy R."/>
            <person name="Ravi A."/>
            <person name="Getino M."/>
            <person name="Pursley I."/>
            <person name="Horton D.L."/>
            <person name="Alikhan N.F."/>
            <person name="Baker D."/>
            <person name="Gharbi K."/>
            <person name="Hall N."/>
            <person name="Watson M."/>
            <person name="Adriaenssens E.M."/>
            <person name="Foster-Nyarko E."/>
            <person name="Jarju S."/>
            <person name="Secka A."/>
            <person name="Antonio M."/>
            <person name="Oren A."/>
            <person name="Chaudhuri R.R."/>
            <person name="La Ragione R."/>
            <person name="Hildebrand F."/>
            <person name="Pallen M.J."/>
        </authorList>
    </citation>
    <scope>NUCLEOTIDE SEQUENCE</scope>
    <source>
        <strain evidence="2">ChiSjej5B23-6657</strain>
    </source>
</reference>
<dbReference type="InterPro" id="IPR051532">
    <property type="entry name" value="Ester_Hydrolysis_Enzymes"/>
</dbReference>
<dbReference type="InterPro" id="IPR013830">
    <property type="entry name" value="SGNH_hydro"/>
</dbReference>
<organism evidence="2 3">
    <name type="scientific">Candidatus Pullilachnospira gallistercoris</name>
    <dbReference type="NCBI Taxonomy" id="2840911"/>
    <lineage>
        <taxon>Bacteria</taxon>
        <taxon>Bacillati</taxon>
        <taxon>Bacillota</taxon>
        <taxon>Clostridia</taxon>
        <taxon>Lachnospirales</taxon>
        <taxon>Lachnospiraceae</taxon>
        <taxon>Lachnospiraceae incertae sedis</taxon>
        <taxon>Candidatus Pullilachnospira</taxon>
    </lineage>
</organism>
<dbReference type="EMBL" id="DVHM01000083">
    <property type="protein sequence ID" value="HIR70668.1"/>
    <property type="molecule type" value="Genomic_DNA"/>
</dbReference>
<dbReference type="Gene3D" id="3.40.50.1110">
    <property type="entry name" value="SGNH hydrolase"/>
    <property type="match status" value="1"/>
</dbReference>
<name>A0A9D1JAU5_9FIRM</name>
<dbReference type="SUPFAM" id="SSF52266">
    <property type="entry name" value="SGNH hydrolase"/>
    <property type="match status" value="1"/>
</dbReference>
<evidence type="ECO:0000313" key="3">
    <source>
        <dbReference type="Proteomes" id="UP000823912"/>
    </source>
</evidence>